<dbReference type="AlphaFoldDB" id="A0A0C2YJ27"/>
<dbReference type="Proteomes" id="UP000053424">
    <property type="component" value="Unassembled WGS sequence"/>
</dbReference>
<evidence type="ECO:0000313" key="1">
    <source>
        <dbReference type="EMBL" id="KIM49778.1"/>
    </source>
</evidence>
<name>A0A0C2YJ27_HEBCY</name>
<gene>
    <name evidence="1" type="ORF">M413DRAFT_438911</name>
</gene>
<reference evidence="1 2" key="1">
    <citation type="submission" date="2014-04" db="EMBL/GenBank/DDBJ databases">
        <authorList>
            <consortium name="DOE Joint Genome Institute"/>
            <person name="Kuo A."/>
            <person name="Gay G."/>
            <person name="Dore J."/>
            <person name="Kohler A."/>
            <person name="Nagy L.G."/>
            <person name="Floudas D."/>
            <person name="Copeland A."/>
            <person name="Barry K.W."/>
            <person name="Cichocki N."/>
            <person name="Veneault-Fourrey C."/>
            <person name="LaButti K."/>
            <person name="Lindquist E.A."/>
            <person name="Lipzen A."/>
            <person name="Lundell T."/>
            <person name="Morin E."/>
            <person name="Murat C."/>
            <person name="Sun H."/>
            <person name="Tunlid A."/>
            <person name="Henrissat B."/>
            <person name="Grigoriev I.V."/>
            <person name="Hibbett D.S."/>
            <person name="Martin F."/>
            <person name="Nordberg H.P."/>
            <person name="Cantor M.N."/>
            <person name="Hua S.X."/>
        </authorList>
    </citation>
    <scope>NUCLEOTIDE SEQUENCE [LARGE SCALE GENOMIC DNA]</scope>
    <source>
        <strain evidence="2">h7</strain>
    </source>
</reference>
<dbReference type="OrthoDB" id="8954335at2759"/>
<evidence type="ECO:0000313" key="2">
    <source>
        <dbReference type="Proteomes" id="UP000053424"/>
    </source>
</evidence>
<protein>
    <recommendedName>
        <fullName evidence="3">G domain-containing protein</fullName>
    </recommendedName>
</protein>
<sequence>MPPPYKTEGVKAKNLESNDLVIAFMGPAGSGKSQIIDTLTRQPNKQARGGLRPASKDITAFRISNHEIFGSRIVLIETPGVDDKSDGMILEMISNWLPKTVSLSGIIYLHRITDTRMTGKPGLNLARFGELCGDQWAQSVILITTMWDIARNREACERREADLKTGGWEMMMENGAALDRFLNTPESAWSIVSRMVEARMTSVSQGDDRKRRAPSSSLWGRLLGRK</sequence>
<accession>A0A0C2YJ27</accession>
<dbReference type="CDD" id="cd00882">
    <property type="entry name" value="Ras_like_GTPase"/>
    <property type="match status" value="1"/>
</dbReference>
<dbReference type="HOGENOM" id="CLU_018003_0_1_1"/>
<organism evidence="1 2">
    <name type="scientific">Hebeloma cylindrosporum</name>
    <dbReference type="NCBI Taxonomy" id="76867"/>
    <lineage>
        <taxon>Eukaryota</taxon>
        <taxon>Fungi</taxon>
        <taxon>Dikarya</taxon>
        <taxon>Basidiomycota</taxon>
        <taxon>Agaricomycotina</taxon>
        <taxon>Agaricomycetes</taxon>
        <taxon>Agaricomycetidae</taxon>
        <taxon>Agaricales</taxon>
        <taxon>Agaricineae</taxon>
        <taxon>Hymenogastraceae</taxon>
        <taxon>Hebeloma</taxon>
    </lineage>
</organism>
<dbReference type="STRING" id="686832.A0A0C2YJ27"/>
<dbReference type="InterPro" id="IPR027417">
    <property type="entry name" value="P-loop_NTPase"/>
</dbReference>
<reference evidence="2" key="2">
    <citation type="submission" date="2015-01" db="EMBL/GenBank/DDBJ databases">
        <title>Evolutionary Origins and Diversification of the Mycorrhizal Mutualists.</title>
        <authorList>
            <consortium name="DOE Joint Genome Institute"/>
            <consortium name="Mycorrhizal Genomics Consortium"/>
            <person name="Kohler A."/>
            <person name="Kuo A."/>
            <person name="Nagy L.G."/>
            <person name="Floudas D."/>
            <person name="Copeland A."/>
            <person name="Barry K.W."/>
            <person name="Cichocki N."/>
            <person name="Veneault-Fourrey C."/>
            <person name="LaButti K."/>
            <person name="Lindquist E.A."/>
            <person name="Lipzen A."/>
            <person name="Lundell T."/>
            <person name="Morin E."/>
            <person name="Murat C."/>
            <person name="Riley R."/>
            <person name="Ohm R."/>
            <person name="Sun H."/>
            <person name="Tunlid A."/>
            <person name="Henrissat B."/>
            <person name="Grigoriev I.V."/>
            <person name="Hibbett D.S."/>
            <person name="Martin F."/>
        </authorList>
    </citation>
    <scope>NUCLEOTIDE SEQUENCE [LARGE SCALE GENOMIC DNA]</scope>
    <source>
        <strain evidence="2">h7</strain>
    </source>
</reference>
<dbReference type="SUPFAM" id="SSF52540">
    <property type="entry name" value="P-loop containing nucleoside triphosphate hydrolases"/>
    <property type="match status" value="1"/>
</dbReference>
<evidence type="ECO:0008006" key="3">
    <source>
        <dbReference type="Google" id="ProtNLM"/>
    </source>
</evidence>
<proteinExistence type="predicted"/>
<dbReference type="EMBL" id="KN831768">
    <property type="protein sequence ID" value="KIM49778.1"/>
    <property type="molecule type" value="Genomic_DNA"/>
</dbReference>
<keyword evidence="2" id="KW-1185">Reference proteome</keyword>
<dbReference type="Gene3D" id="3.40.50.300">
    <property type="entry name" value="P-loop containing nucleotide triphosphate hydrolases"/>
    <property type="match status" value="1"/>
</dbReference>